<keyword evidence="7" id="KW-0030">Aminoacyl-tRNA synthetase</keyword>
<evidence type="ECO:0000256" key="2">
    <source>
        <dbReference type="ARBA" id="ARBA00013169"/>
    </source>
</evidence>
<gene>
    <name evidence="11" type="ORF">PV328_010467</name>
</gene>
<comment type="caution">
    <text evidence="11">The sequence shown here is derived from an EMBL/GenBank/DDBJ whole genome shotgun (WGS) entry which is preliminary data.</text>
</comment>
<feature type="domain" description="Aminoacyl-tRNA synthetase class Ia" evidence="10">
    <location>
        <begin position="59"/>
        <end position="203"/>
    </location>
</feature>
<dbReference type="PANTHER" id="PTHR11946">
    <property type="entry name" value="VALYL-TRNA SYNTHETASES"/>
    <property type="match status" value="1"/>
</dbReference>
<dbReference type="Pfam" id="PF00133">
    <property type="entry name" value="tRNA-synt_1"/>
    <property type="match status" value="1"/>
</dbReference>
<dbReference type="InterPro" id="IPR014729">
    <property type="entry name" value="Rossmann-like_a/b/a_fold"/>
</dbReference>
<dbReference type="GO" id="GO:0004832">
    <property type="term" value="F:valine-tRNA ligase activity"/>
    <property type="evidence" value="ECO:0007669"/>
    <property type="project" value="UniProtKB-EC"/>
</dbReference>
<dbReference type="InterPro" id="IPR002303">
    <property type="entry name" value="Valyl-tRNA_ligase"/>
</dbReference>
<evidence type="ECO:0000256" key="8">
    <source>
        <dbReference type="ARBA" id="ARBA00029936"/>
    </source>
</evidence>
<dbReference type="PANTHER" id="PTHR11946:SF109">
    <property type="entry name" value="VALINE--TRNA LIGASE"/>
    <property type="match status" value="1"/>
</dbReference>
<dbReference type="GO" id="GO:0005829">
    <property type="term" value="C:cytosol"/>
    <property type="evidence" value="ECO:0007669"/>
    <property type="project" value="TreeGrafter"/>
</dbReference>
<evidence type="ECO:0000256" key="7">
    <source>
        <dbReference type="ARBA" id="ARBA00023146"/>
    </source>
</evidence>
<keyword evidence="4" id="KW-0547">Nucleotide-binding</keyword>
<evidence type="ECO:0000256" key="5">
    <source>
        <dbReference type="ARBA" id="ARBA00022840"/>
    </source>
</evidence>
<accession>A0AA39FHT1</accession>
<dbReference type="Proteomes" id="UP001168990">
    <property type="component" value="Unassembled WGS sequence"/>
</dbReference>
<dbReference type="EC" id="6.1.1.9" evidence="2"/>
<feature type="compositionally biased region" description="Basic and acidic residues" evidence="9">
    <location>
        <begin position="318"/>
        <end position="336"/>
    </location>
</feature>
<keyword evidence="3" id="KW-0436">Ligase</keyword>
<keyword evidence="6" id="KW-0648">Protein biosynthesis</keyword>
<keyword evidence="5" id="KW-0067">ATP-binding</keyword>
<dbReference type="SUPFAM" id="SSF52374">
    <property type="entry name" value="Nucleotidylyl transferase"/>
    <property type="match status" value="1"/>
</dbReference>
<evidence type="ECO:0000256" key="1">
    <source>
        <dbReference type="ARBA" id="ARBA00005594"/>
    </source>
</evidence>
<reference evidence="11" key="2">
    <citation type="submission" date="2023-03" db="EMBL/GenBank/DDBJ databases">
        <authorList>
            <person name="Inwood S.N."/>
            <person name="Skelly J.G."/>
            <person name="Guhlin J."/>
            <person name="Harrop T.W.R."/>
            <person name="Goldson S.G."/>
            <person name="Dearden P.K."/>
        </authorList>
    </citation>
    <scope>NUCLEOTIDE SEQUENCE</scope>
    <source>
        <strain evidence="11">Irish</strain>
        <tissue evidence="11">Whole body</tissue>
    </source>
</reference>
<evidence type="ECO:0000256" key="4">
    <source>
        <dbReference type="ARBA" id="ARBA00022741"/>
    </source>
</evidence>
<dbReference type="GO" id="GO:0006438">
    <property type="term" value="P:valyl-tRNA aminoacylation"/>
    <property type="evidence" value="ECO:0007669"/>
    <property type="project" value="InterPro"/>
</dbReference>
<sequence>MDFENETNGRGTAINAVKNTEIKIELYSYEELWFDKLNNIKDWCNCRQLSWGHRSAYNDTWFLVALLPLTVMGWTEGKYSKYYPLGSMEIGHGSLFFSVACMAVLPTALVGEFPFKEVLLHEIVCDSQGRKMSKSRGNITSPEYVIDGISRDDLNAKALENFSIGILCKAELKCTVAVNAKMFPAEITECGIDALKLTVELSQDLITKPAAKMIVYRARREMLPTIPKTLREFTSHISNMPENLLASYYAHFETEEGKIGVVFTSEKLIDALDDRDTQEIFIDGTFDLSDLTAVAKPEAAENRLLEGYHGDDVVRAAGVREENQGGIDDSHGRDESSQQYPLAGRS</sequence>
<reference evidence="11" key="1">
    <citation type="journal article" date="2023" name="bioRxiv">
        <title>Scaffold-level genome assemblies of two parasitoid biocontrol wasps reveal the parthenogenesis mechanism and an associated novel virus.</title>
        <authorList>
            <person name="Inwood S."/>
            <person name="Skelly J."/>
            <person name="Guhlin J."/>
            <person name="Harrop T."/>
            <person name="Goldson S."/>
            <person name="Dearden P."/>
        </authorList>
    </citation>
    <scope>NUCLEOTIDE SEQUENCE</scope>
    <source>
        <strain evidence="11">Irish</strain>
        <tissue evidence="11">Whole body</tissue>
    </source>
</reference>
<feature type="region of interest" description="Disordered" evidence="9">
    <location>
        <begin position="318"/>
        <end position="346"/>
    </location>
</feature>
<evidence type="ECO:0000256" key="6">
    <source>
        <dbReference type="ARBA" id="ARBA00022917"/>
    </source>
</evidence>
<evidence type="ECO:0000256" key="3">
    <source>
        <dbReference type="ARBA" id="ARBA00022598"/>
    </source>
</evidence>
<evidence type="ECO:0000313" key="11">
    <source>
        <dbReference type="EMBL" id="KAK0169829.1"/>
    </source>
</evidence>
<dbReference type="InterPro" id="IPR002300">
    <property type="entry name" value="aa-tRNA-synth_Ia"/>
</dbReference>
<keyword evidence="12" id="KW-1185">Reference proteome</keyword>
<dbReference type="Gene3D" id="3.40.50.620">
    <property type="entry name" value="HUPs"/>
    <property type="match status" value="1"/>
</dbReference>
<evidence type="ECO:0000256" key="9">
    <source>
        <dbReference type="SAM" id="MobiDB-lite"/>
    </source>
</evidence>
<dbReference type="GO" id="GO:0005524">
    <property type="term" value="F:ATP binding"/>
    <property type="evidence" value="ECO:0007669"/>
    <property type="project" value="UniProtKB-KW"/>
</dbReference>
<organism evidence="11 12">
    <name type="scientific">Microctonus aethiopoides</name>
    <dbReference type="NCBI Taxonomy" id="144406"/>
    <lineage>
        <taxon>Eukaryota</taxon>
        <taxon>Metazoa</taxon>
        <taxon>Ecdysozoa</taxon>
        <taxon>Arthropoda</taxon>
        <taxon>Hexapoda</taxon>
        <taxon>Insecta</taxon>
        <taxon>Pterygota</taxon>
        <taxon>Neoptera</taxon>
        <taxon>Endopterygota</taxon>
        <taxon>Hymenoptera</taxon>
        <taxon>Apocrita</taxon>
        <taxon>Ichneumonoidea</taxon>
        <taxon>Braconidae</taxon>
        <taxon>Euphorinae</taxon>
        <taxon>Microctonus</taxon>
    </lineage>
</organism>
<protein>
    <recommendedName>
        <fullName evidence="2">valine--tRNA ligase</fullName>
        <ecNumber evidence="2">6.1.1.9</ecNumber>
    </recommendedName>
    <alternativeName>
        <fullName evidence="8">Valyl-tRNA synthetase</fullName>
    </alternativeName>
</protein>
<proteinExistence type="inferred from homology"/>
<evidence type="ECO:0000259" key="10">
    <source>
        <dbReference type="Pfam" id="PF00133"/>
    </source>
</evidence>
<dbReference type="AlphaFoldDB" id="A0AA39FHT1"/>
<name>A0AA39FHT1_9HYME</name>
<comment type="similarity">
    <text evidence="1">Belongs to the class-I aminoacyl-tRNA synthetase family.</text>
</comment>
<evidence type="ECO:0000313" key="12">
    <source>
        <dbReference type="Proteomes" id="UP001168990"/>
    </source>
</evidence>
<dbReference type="EMBL" id="JAQQBS010000004">
    <property type="protein sequence ID" value="KAK0169829.1"/>
    <property type="molecule type" value="Genomic_DNA"/>
</dbReference>